<dbReference type="SUPFAM" id="SSF51735">
    <property type="entry name" value="NAD(P)-binding Rossmann-fold domains"/>
    <property type="match status" value="1"/>
</dbReference>
<dbReference type="Proteomes" id="UP000271889">
    <property type="component" value="Unassembled WGS sequence"/>
</dbReference>
<dbReference type="OrthoDB" id="1669814at2759"/>
<organism evidence="1 2">
    <name type="scientific">Cylicostephanus goldi</name>
    <name type="common">Nematode worm</name>
    <dbReference type="NCBI Taxonomy" id="71465"/>
    <lineage>
        <taxon>Eukaryota</taxon>
        <taxon>Metazoa</taxon>
        <taxon>Ecdysozoa</taxon>
        <taxon>Nematoda</taxon>
        <taxon>Chromadorea</taxon>
        <taxon>Rhabditida</taxon>
        <taxon>Rhabditina</taxon>
        <taxon>Rhabditomorpha</taxon>
        <taxon>Strongyloidea</taxon>
        <taxon>Strongylidae</taxon>
        <taxon>Cylicostephanus</taxon>
    </lineage>
</organism>
<protein>
    <submittedName>
        <fullName evidence="1">Uncharacterized protein</fullName>
    </submittedName>
</protein>
<gene>
    <name evidence="1" type="ORF">CGOC_LOCUS5988</name>
</gene>
<dbReference type="EMBL" id="UYRV01018827">
    <property type="protein sequence ID" value="VDK65179.1"/>
    <property type="molecule type" value="Genomic_DNA"/>
</dbReference>
<reference evidence="1 2" key="1">
    <citation type="submission" date="2018-11" db="EMBL/GenBank/DDBJ databases">
        <authorList>
            <consortium name="Pathogen Informatics"/>
        </authorList>
    </citation>
    <scope>NUCLEOTIDE SEQUENCE [LARGE SCALE GENOMIC DNA]</scope>
</reference>
<keyword evidence="2" id="KW-1185">Reference proteome</keyword>
<evidence type="ECO:0000313" key="1">
    <source>
        <dbReference type="EMBL" id="VDK65179.1"/>
    </source>
</evidence>
<dbReference type="InterPro" id="IPR036291">
    <property type="entry name" value="NAD(P)-bd_dom_sf"/>
</dbReference>
<name>A0A3P6RYQ8_CYLGO</name>
<sequence length="85" mass="9290">MQNQGLADKVVQAAEEKIAADTTRIPYQRAGTPEEIAKAILFLADSRGTGTALAWTHSIESFLSTYNDVLCTWIVFGWGSVRTLS</sequence>
<accession>A0A3P6RYQ8</accession>
<proteinExistence type="predicted"/>
<dbReference type="AlphaFoldDB" id="A0A3P6RYQ8"/>
<dbReference type="Gene3D" id="3.40.50.720">
    <property type="entry name" value="NAD(P)-binding Rossmann-like Domain"/>
    <property type="match status" value="1"/>
</dbReference>
<evidence type="ECO:0000313" key="2">
    <source>
        <dbReference type="Proteomes" id="UP000271889"/>
    </source>
</evidence>